<comment type="caution">
    <text evidence="8">The sequence shown here is derived from an EMBL/GenBank/DDBJ whole genome shotgun (WGS) entry which is preliminary data.</text>
</comment>
<evidence type="ECO:0000256" key="5">
    <source>
        <dbReference type="ARBA" id="ARBA00023180"/>
    </source>
</evidence>
<feature type="domain" description="Cadherin" evidence="7">
    <location>
        <begin position="103"/>
        <end position="151"/>
    </location>
</feature>
<dbReference type="GO" id="GO:0007156">
    <property type="term" value="P:homophilic cell adhesion via plasma membrane adhesion molecules"/>
    <property type="evidence" value="ECO:0007669"/>
    <property type="project" value="InterPro"/>
</dbReference>
<evidence type="ECO:0000256" key="4">
    <source>
        <dbReference type="ARBA" id="ARBA00023136"/>
    </source>
</evidence>
<protein>
    <recommendedName>
        <fullName evidence="7">Cadherin domain-containing protein</fullName>
    </recommendedName>
</protein>
<dbReference type="PANTHER" id="PTHR24028">
    <property type="entry name" value="CADHERIN-87A"/>
    <property type="match status" value="1"/>
</dbReference>
<sequence length="152" mass="16399">MTVPETTEIGKSLGTVRCGDIDVSNHKVSLTLLDNDASLYKFRLQDDQFQVNGTLDYDNAGIATGGFQYEATILASDSGTPPLTVIVPILVTVTPVNEFDPQFLGPYEIVVPENTRRGSVVGTVSAVDADWRFDSLRYSIPGGDALFSIDPV</sequence>
<dbReference type="InterPro" id="IPR002126">
    <property type="entry name" value="Cadherin-like_dom"/>
</dbReference>
<dbReference type="SUPFAM" id="SSF49313">
    <property type="entry name" value="Cadherin-like"/>
    <property type="match status" value="2"/>
</dbReference>
<keyword evidence="6" id="KW-0106">Calcium</keyword>
<reference evidence="8" key="1">
    <citation type="thesis" date="2021" institute="BYU ScholarsArchive" country="Provo, UT, USA">
        <title>Applications of and Algorithms for Genome Assembly and Genomic Analyses with an Emphasis on Marine Teleosts.</title>
        <authorList>
            <person name="Pickett B.D."/>
        </authorList>
    </citation>
    <scope>NUCLEOTIDE SEQUENCE</scope>
    <source>
        <strain evidence="8">HI-2016</strain>
    </source>
</reference>
<evidence type="ECO:0000256" key="1">
    <source>
        <dbReference type="ARBA" id="ARBA00004167"/>
    </source>
</evidence>
<evidence type="ECO:0000313" key="9">
    <source>
        <dbReference type="Proteomes" id="UP000824540"/>
    </source>
</evidence>
<dbReference type="PANTHER" id="PTHR24028:SF123">
    <property type="entry name" value="CADHERIN-RELATED FAMILY MEMBER 4"/>
    <property type="match status" value="1"/>
</dbReference>
<dbReference type="GO" id="GO:0005509">
    <property type="term" value="F:calcium ion binding"/>
    <property type="evidence" value="ECO:0007669"/>
    <property type="project" value="UniProtKB-UniRule"/>
</dbReference>
<dbReference type="AlphaFoldDB" id="A0A8T2PPI6"/>
<dbReference type="GO" id="GO:0005886">
    <property type="term" value="C:plasma membrane"/>
    <property type="evidence" value="ECO:0007669"/>
    <property type="project" value="TreeGrafter"/>
</dbReference>
<dbReference type="EMBL" id="JAFBMS010000004">
    <property type="protein sequence ID" value="KAG9353248.1"/>
    <property type="molecule type" value="Genomic_DNA"/>
</dbReference>
<dbReference type="Proteomes" id="UP000824540">
    <property type="component" value="Unassembled WGS sequence"/>
</dbReference>
<evidence type="ECO:0000256" key="3">
    <source>
        <dbReference type="ARBA" id="ARBA00022989"/>
    </source>
</evidence>
<dbReference type="CDD" id="cd11304">
    <property type="entry name" value="Cadherin_repeat"/>
    <property type="match status" value="2"/>
</dbReference>
<dbReference type="InterPro" id="IPR050174">
    <property type="entry name" value="Protocadherin/Cadherin-CA"/>
</dbReference>
<feature type="domain" description="Cadherin" evidence="7">
    <location>
        <begin position="2"/>
        <end position="103"/>
    </location>
</feature>
<keyword evidence="2" id="KW-0812">Transmembrane</keyword>
<name>A0A8T2PPI6_9TELE</name>
<dbReference type="Gene3D" id="2.60.40.60">
    <property type="entry name" value="Cadherins"/>
    <property type="match status" value="2"/>
</dbReference>
<evidence type="ECO:0000313" key="8">
    <source>
        <dbReference type="EMBL" id="KAG9353248.1"/>
    </source>
</evidence>
<gene>
    <name evidence="8" type="ORF">JZ751_017824</name>
</gene>
<keyword evidence="4" id="KW-0472">Membrane</keyword>
<keyword evidence="5" id="KW-0325">Glycoprotein</keyword>
<evidence type="ECO:0000256" key="2">
    <source>
        <dbReference type="ARBA" id="ARBA00022692"/>
    </source>
</evidence>
<accession>A0A8T2PPI6</accession>
<organism evidence="8 9">
    <name type="scientific">Albula glossodonta</name>
    <name type="common">roundjaw bonefish</name>
    <dbReference type="NCBI Taxonomy" id="121402"/>
    <lineage>
        <taxon>Eukaryota</taxon>
        <taxon>Metazoa</taxon>
        <taxon>Chordata</taxon>
        <taxon>Craniata</taxon>
        <taxon>Vertebrata</taxon>
        <taxon>Euteleostomi</taxon>
        <taxon>Actinopterygii</taxon>
        <taxon>Neopterygii</taxon>
        <taxon>Teleostei</taxon>
        <taxon>Albuliformes</taxon>
        <taxon>Albulidae</taxon>
        <taxon>Albula</taxon>
    </lineage>
</organism>
<evidence type="ECO:0000256" key="6">
    <source>
        <dbReference type="PROSITE-ProRule" id="PRU00043"/>
    </source>
</evidence>
<dbReference type="PROSITE" id="PS50268">
    <property type="entry name" value="CADHERIN_2"/>
    <property type="match status" value="2"/>
</dbReference>
<evidence type="ECO:0000259" key="7">
    <source>
        <dbReference type="PROSITE" id="PS50268"/>
    </source>
</evidence>
<dbReference type="InterPro" id="IPR015919">
    <property type="entry name" value="Cadherin-like_sf"/>
</dbReference>
<keyword evidence="9" id="KW-1185">Reference proteome</keyword>
<proteinExistence type="predicted"/>
<dbReference type="OrthoDB" id="9949162at2759"/>
<comment type="subcellular location">
    <subcellularLocation>
        <location evidence="1">Membrane</location>
        <topology evidence="1">Single-pass membrane protein</topology>
    </subcellularLocation>
</comment>
<keyword evidence="3" id="KW-1133">Transmembrane helix</keyword>
<feature type="non-terminal residue" evidence="8">
    <location>
        <position position="152"/>
    </location>
</feature>